<accession>A0A9P8AU03</accession>
<gene>
    <name evidence="2" type="ORF">BT62DRAFT_1003747</name>
</gene>
<proteinExistence type="predicted"/>
<keyword evidence="1" id="KW-0812">Transmembrane</keyword>
<protein>
    <submittedName>
        <fullName evidence="2">Uncharacterized protein</fullName>
    </submittedName>
</protein>
<keyword evidence="1" id="KW-0472">Membrane</keyword>
<dbReference type="GeneID" id="66099257"/>
<evidence type="ECO:0000256" key="1">
    <source>
        <dbReference type="SAM" id="Phobius"/>
    </source>
</evidence>
<keyword evidence="3" id="KW-1185">Reference proteome</keyword>
<name>A0A9P8AU03_9AGAR</name>
<dbReference type="AlphaFoldDB" id="A0A9P8AU03"/>
<sequence>MNNVATVGTKEARRHHVYLREYDSRERPAWWRRRCYNLAFSSESDSNLSLDSASNPRYTEFSSSGQTLFLNWWFSIPMIVLFIEWASFYLLRVHIRMCWLTNYNSLLTFFTNLVGSAQILREACIRHVIV</sequence>
<evidence type="ECO:0000313" key="3">
    <source>
        <dbReference type="Proteomes" id="UP000812287"/>
    </source>
</evidence>
<evidence type="ECO:0000313" key="2">
    <source>
        <dbReference type="EMBL" id="KAG7447964.1"/>
    </source>
</evidence>
<dbReference type="Proteomes" id="UP000812287">
    <property type="component" value="Unassembled WGS sequence"/>
</dbReference>
<comment type="caution">
    <text evidence="2">The sequence shown here is derived from an EMBL/GenBank/DDBJ whole genome shotgun (WGS) entry which is preliminary data.</text>
</comment>
<dbReference type="RefSeq" id="XP_043041464.1">
    <property type="nucleotide sequence ID" value="XM_043176970.1"/>
</dbReference>
<feature type="transmembrane region" description="Helical" evidence="1">
    <location>
        <begin position="72"/>
        <end position="91"/>
    </location>
</feature>
<dbReference type="EMBL" id="MU250530">
    <property type="protein sequence ID" value="KAG7447964.1"/>
    <property type="molecule type" value="Genomic_DNA"/>
</dbReference>
<organism evidence="2 3">
    <name type="scientific">Guyanagaster necrorhizus</name>
    <dbReference type="NCBI Taxonomy" id="856835"/>
    <lineage>
        <taxon>Eukaryota</taxon>
        <taxon>Fungi</taxon>
        <taxon>Dikarya</taxon>
        <taxon>Basidiomycota</taxon>
        <taxon>Agaricomycotina</taxon>
        <taxon>Agaricomycetes</taxon>
        <taxon>Agaricomycetidae</taxon>
        <taxon>Agaricales</taxon>
        <taxon>Marasmiineae</taxon>
        <taxon>Physalacriaceae</taxon>
        <taxon>Guyanagaster</taxon>
    </lineage>
</organism>
<keyword evidence="1" id="KW-1133">Transmembrane helix</keyword>
<reference evidence="2" key="1">
    <citation type="submission" date="2020-11" db="EMBL/GenBank/DDBJ databases">
        <title>Adaptations for nitrogen fixation in a non-lichenized fungal sporocarp promotes dispersal by wood-feeding termites.</title>
        <authorList>
            <consortium name="DOE Joint Genome Institute"/>
            <person name="Koch R.A."/>
            <person name="Yoon G."/>
            <person name="Arayal U."/>
            <person name="Lail K."/>
            <person name="Amirebrahimi M."/>
            <person name="Labutti K."/>
            <person name="Lipzen A."/>
            <person name="Riley R."/>
            <person name="Barry K."/>
            <person name="Henrissat B."/>
            <person name="Grigoriev I.V."/>
            <person name="Herr J.R."/>
            <person name="Aime M.C."/>
        </authorList>
    </citation>
    <scope>NUCLEOTIDE SEQUENCE</scope>
    <source>
        <strain evidence="2">MCA 3950</strain>
    </source>
</reference>